<gene>
    <name evidence="1" type="ORF">AVL48_09670</name>
</gene>
<dbReference type="OrthoDB" id="4870610at2"/>
<evidence type="ECO:0000313" key="1">
    <source>
        <dbReference type="EMBL" id="KZB82190.1"/>
    </source>
</evidence>
<protein>
    <recommendedName>
        <fullName evidence="3">DUF559 domain-containing protein</fullName>
    </recommendedName>
</protein>
<evidence type="ECO:0008006" key="3">
    <source>
        <dbReference type="Google" id="ProtNLM"/>
    </source>
</evidence>
<organism evidence="1 2">
    <name type="scientific">Amycolatopsis regifaucium</name>
    <dbReference type="NCBI Taxonomy" id="546365"/>
    <lineage>
        <taxon>Bacteria</taxon>
        <taxon>Bacillati</taxon>
        <taxon>Actinomycetota</taxon>
        <taxon>Actinomycetes</taxon>
        <taxon>Pseudonocardiales</taxon>
        <taxon>Pseudonocardiaceae</taxon>
        <taxon>Amycolatopsis</taxon>
    </lineage>
</organism>
<dbReference type="RefSeq" id="WP_061983451.1">
    <property type="nucleotide sequence ID" value="NZ_FOPQ01000001.1"/>
</dbReference>
<accession>A0A154MD63</accession>
<reference evidence="1 2" key="1">
    <citation type="submission" date="2015-12" db="EMBL/GenBank/DDBJ databases">
        <title>Amycolatopsis regifaucium genome sequencing and assembly.</title>
        <authorList>
            <person name="Mayilraj S."/>
        </authorList>
    </citation>
    <scope>NUCLEOTIDE SEQUENCE [LARGE SCALE GENOMIC DNA]</scope>
    <source>
        <strain evidence="1 2">GY080</strain>
    </source>
</reference>
<comment type="caution">
    <text evidence="1">The sequence shown here is derived from an EMBL/GenBank/DDBJ whole genome shotgun (WGS) entry which is preliminary data.</text>
</comment>
<evidence type="ECO:0000313" key="2">
    <source>
        <dbReference type="Proteomes" id="UP000076321"/>
    </source>
</evidence>
<name>A0A154MD63_9PSEU</name>
<sequence>MTKRGRWAQHPELLLERSRNGVVRASDLESLEMSSRTIYTRCLPGGPWQRLLPGIILLHSNEPTTEQLVTAGLLHGGANAILTGTAACLRHGLRQAAMPPDTGLHLLIPHDRKIRSTGFVTMERTIRLPSPIVRHEVPLAPLVRATTDAVRRLGNADHVEAILIEAIQKGGCHPNALLHELDQGSLRGTAVPRRLLTGWVDLRSMAEARAKTLGQRLPMPPSHWNAAIYDRQGRYIGRPDALWEDVGLIWEIDSFEFHFRKADYARTIDRNTRYAAAGLVVVQTLPSRLRDDPGGVLADLIAAHSVAAARPRPDIHLASAA</sequence>
<dbReference type="EMBL" id="LQCI01000034">
    <property type="protein sequence ID" value="KZB82190.1"/>
    <property type="molecule type" value="Genomic_DNA"/>
</dbReference>
<proteinExistence type="predicted"/>
<dbReference type="AlphaFoldDB" id="A0A154MD63"/>
<dbReference type="Proteomes" id="UP000076321">
    <property type="component" value="Unassembled WGS sequence"/>
</dbReference>